<dbReference type="Pfam" id="PF12705">
    <property type="entry name" value="PDDEXK_1"/>
    <property type="match status" value="1"/>
</dbReference>
<reference evidence="2" key="1">
    <citation type="submission" date="2020-04" db="EMBL/GenBank/DDBJ databases">
        <authorList>
            <person name="Chiriac C."/>
            <person name="Salcher M."/>
            <person name="Ghai R."/>
            <person name="Kavagutti S V."/>
        </authorList>
    </citation>
    <scope>NUCLEOTIDE SEQUENCE</scope>
</reference>
<evidence type="ECO:0000259" key="1">
    <source>
        <dbReference type="Pfam" id="PF12705"/>
    </source>
</evidence>
<dbReference type="EMBL" id="LR796566">
    <property type="protein sequence ID" value="CAB4151877.1"/>
    <property type="molecule type" value="Genomic_DNA"/>
</dbReference>
<dbReference type="InterPro" id="IPR038726">
    <property type="entry name" value="PDDEXK_AddAB-type"/>
</dbReference>
<dbReference type="InterPro" id="IPR011604">
    <property type="entry name" value="PDDEXK-like_dom_sf"/>
</dbReference>
<dbReference type="Gene3D" id="3.90.320.10">
    <property type="match status" value="1"/>
</dbReference>
<evidence type="ECO:0000313" key="2">
    <source>
        <dbReference type="EMBL" id="CAB4151877.1"/>
    </source>
</evidence>
<name>A0A6J5N0N7_9CAUD</name>
<gene>
    <name evidence="2" type="ORF">UFOVP587_39</name>
</gene>
<sequence length="283" mass="32103">MRFDNNLKRVYVRQSWLNDLIICPERARLKLVKPELSGPSDATIMGTALHYGIEQVLSGADCTALGTIALEHWEELKAQPHKVTNLDPDKSVAQIEGMAQAFVEGILPTVQLGGEIEYAFKYPMGISVDGWEVWCEGTMDYLQPDGAIWDWKTSSRTYYAKEKQSQSIQATVYCSAMVYEGKTAYPADFRYGVMVRQEKPKPQIVYMQRTLEHEAWLKHMVRPAVQQATRIGVNEENWIMNDTSALCSDKWCPYWSMCKGAHISERGLSLPFQSPAMVVYDAS</sequence>
<proteinExistence type="predicted"/>
<accession>A0A6J5N0N7</accession>
<feature type="domain" description="PD-(D/E)XK endonuclease-like" evidence="1">
    <location>
        <begin position="15"/>
        <end position="259"/>
    </location>
</feature>
<organism evidence="2">
    <name type="scientific">uncultured Caudovirales phage</name>
    <dbReference type="NCBI Taxonomy" id="2100421"/>
    <lineage>
        <taxon>Viruses</taxon>
        <taxon>Duplodnaviria</taxon>
        <taxon>Heunggongvirae</taxon>
        <taxon>Uroviricota</taxon>
        <taxon>Caudoviricetes</taxon>
        <taxon>Peduoviridae</taxon>
        <taxon>Maltschvirus</taxon>
        <taxon>Maltschvirus maltsch</taxon>
    </lineage>
</organism>
<protein>
    <submittedName>
        <fullName evidence="2">PD-(D/E)XK nuclease superfamily</fullName>
    </submittedName>
</protein>